<gene>
    <name evidence="1" type="ORF">NCTC11088_01429</name>
</gene>
<proteinExistence type="predicted"/>
<name>A0A379DDF8_9FIRM</name>
<sequence>MRLWHEDLISKLPRQQLLGQHRECCALRGNGWGKRHSTVDYVFTHSPYKLYKYHSLVMQEMKNRGYKPNLKWENHLYRGEKCRAYDTLEHEKISKPIYSEHDDKYLEECLNNLAEKGIKIEYK</sequence>
<dbReference type="InterPro" id="IPR012650">
    <property type="entry name" value="CHP02328"/>
</dbReference>
<dbReference type="InterPro" id="IPR004260">
    <property type="entry name" value="Pyr-dimer_DNA_glycosylase"/>
</dbReference>
<reference evidence="1 2" key="1">
    <citation type="submission" date="2018-06" db="EMBL/GenBank/DDBJ databases">
        <authorList>
            <consortium name="Pathogen Informatics"/>
            <person name="Doyle S."/>
        </authorList>
    </citation>
    <scope>NUCLEOTIDE SEQUENCE [LARGE SCALE GENOMIC DNA]</scope>
    <source>
        <strain evidence="1 2">NCTC11088</strain>
    </source>
</reference>
<protein>
    <submittedName>
        <fullName evidence="1">Pyrimidine dimer DNA glycosylase</fullName>
    </submittedName>
</protein>
<organism evidence="1 2">
    <name type="scientific">Peptoniphilus indolicus</name>
    <dbReference type="NCBI Taxonomy" id="33030"/>
    <lineage>
        <taxon>Bacteria</taxon>
        <taxon>Bacillati</taxon>
        <taxon>Bacillota</taxon>
        <taxon>Tissierellia</taxon>
        <taxon>Tissierellales</taxon>
        <taxon>Peptoniphilaceae</taxon>
        <taxon>Peptoniphilus</taxon>
    </lineage>
</organism>
<dbReference type="NCBIfam" id="TIGR02328">
    <property type="entry name" value="TIGR02328 family protein"/>
    <property type="match status" value="1"/>
</dbReference>
<evidence type="ECO:0000313" key="1">
    <source>
        <dbReference type="EMBL" id="SUB75631.1"/>
    </source>
</evidence>
<dbReference type="Proteomes" id="UP000254777">
    <property type="component" value="Unassembled WGS sequence"/>
</dbReference>
<dbReference type="EMBL" id="UGTH01000001">
    <property type="protein sequence ID" value="SUB75631.1"/>
    <property type="molecule type" value="Genomic_DNA"/>
</dbReference>
<dbReference type="SUPFAM" id="SSF47077">
    <property type="entry name" value="T4 endonuclease V"/>
    <property type="match status" value="1"/>
</dbReference>
<dbReference type="RefSeq" id="WP_004820791.1">
    <property type="nucleotide sequence ID" value="NZ_UGTH01000001.1"/>
</dbReference>
<dbReference type="Pfam" id="PF03013">
    <property type="entry name" value="Pyr_excise"/>
    <property type="match status" value="1"/>
</dbReference>
<accession>A0A379DDF8</accession>
<evidence type="ECO:0000313" key="2">
    <source>
        <dbReference type="Proteomes" id="UP000254777"/>
    </source>
</evidence>
<dbReference type="AlphaFoldDB" id="A0A379DDF8"/>